<organism evidence="5 6">
    <name type="scientific">Bacteroides sedimenti</name>
    <dbReference type="NCBI Taxonomy" id="2136147"/>
    <lineage>
        <taxon>Bacteria</taxon>
        <taxon>Pseudomonadati</taxon>
        <taxon>Bacteroidota</taxon>
        <taxon>Bacteroidia</taxon>
        <taxon>Bacteroidales</taxon>
        <taxon>Bacteroidaceae</taxon>
        <taxon>Bacteroides</taxon>
    </lineage>
</organism>
<feature type="repeat" description="TPR" evidence="3">
    <location>
        <begin position="273"/>
        <end position="306"/>
    </location>
</feature>
<dbReference type="Gene3D" id="1.25.40.10">
    <property type="entry name" value="Tetratricopeptide repeat domain"/>
    <property type="match status" value="3"/>
</dbReference>
<accession>A0ABM8I8E2</accession>
<dbReference type="Pfam" id="PF13174">
    <property type="entry name" value="TPR_6"/>
    <property type="match status" value="1"/>
</dbReference>
<keyword evidence="2 3" id="KW-0802">TPR repeat</keyword>
<evidence type="ECO:0000256" key="2">
    <source>
        <dbReference type="ARBA" id="ARBA00022803"/>
    </source>
</evidence>
<keyword evidence="6" id="KW-1185">Reference proteome</keyword>
<dbReference type="EMBL" id="AP028055">
    <property type="protein sequence ID" value="BEG98333.1"/>
    <property type="molecule type" value="Genomic_DNA"/>
</dbReference>
<dbReference type="SUPFAM" id="SSF48452">
    <property type="entry name" value="TPR-like"/>
    <property type="match status" value="2"/>
</dbReference>
<dbReference type="InterPro" id="IPR011990">
    <property type="entry name" value="TPR-like_helical_dom_sf"/>
</dbReference>
<proteinExistence type="predicted"/>
<dbReference type="Proteomes" id="UP001496674">
    <property type="component" value="Chromosome"/>
</dbReference>
<feature type="coiled-coil region" evidence="4">
    <location>
        <begin position="104"/>
        <end position="134"/>
    </location>
</feature>
<evidence type="ECO:0000313" key="6">
    <source>
        <dbReference type="Proteomes" id="UP001496674"/>
    </source>
</evidence>
<dbReference type="InterPro" id="IPR019734">
    <property type="entry name" value="TPR_rpt"/>
</dbReference>
<evidence type="ECO:0000256" key="4">
    <source>
        <dbReference type="SAM" id="Coils"/>
    </source>
</evidence>
<dbReference type="PANTHER" id="PTHR45586">
    <property type="entry name" value="TPR REPEAT-CONTAINING PROTEIN PA4667"/>
    <property type="match status" value="1"/>
</dbReference>
<evidence type="ECO:0008006" key="7">
    <source>
        <dbReference type="Google" id="ProtNLM"/>
    </source>
</evidence>
<dbReference type="PANTHER" id="PTHR45586:SF1">
    <property type="entry name" value="LIPOPOLYSACCHARIDE ASSEMBLY PROTEIN B"/>
    <property type="match status" value="1"/>
</dbReference>
<feature type="repeat" description="TPR" evidence="3">
    <location>
        <begin position="205"/>
        <end position="238"/>
    </location>
</feature>
<evidence type="ECO:0000313" key="5">
    <source>
        <dbReference type="EMBL" id="BEG98333.1"/>
    </source>
</evidence>
<reference evidence="5 6" key="1">
    <citation type="submission" date="2023-04" db="EMBL/GenBank/DDBJ databases">
        <title>Draft genome sequence of acteroides sedimenti strain YN3PY1.</title>
        <authorList>
            <person name="Yoshida N."/>
        </authorList>
    </citation>
    <scope>NUCLEOTIDE SEQUENCE [LARGE SCALE GENOMIC DNA]</scope>
    <source>
        <strain evidence="5 6">YN3PY1</strain>
    </source>
</reference>
<keyword evidence="4" id="KW-0175">Coiled coil</keyword>
<name>A0ABM8I8E2_9BACE</name>
<feature type="repeat" description="TPR" evidence="3">
    <location>
        <begin position="36"/>
        <end position="69"/>
    </location>
</feature>
<dbReference type="Pfam" id="PF14559">
    <property type="entry name" value="TPR_19"/>
    <property type="match status" value="3"/>
</dbReference>
<dbReference type="SMART" id="SM00028">
    <property type="entry name" value="TPR"/>
    <property type="match status" value="10"/>
</dbReference>
<evidence type="ECO:0000256" key="1">
    <source>
        <dbReference type="ARBA" id="ARBA00022737"/>
    </source>
</evidence>
<feature type="repeat" description="TPR" evidence="3">
    <location>
        <begin position="137"/>
        <end position="170"/>
    </location>
</feature>
<keyword evidence="1" id="KW-0677">Repeat</keyword>
<feature type="repeat" description="TPR" evidence="3">
    <location>
        <begin position="311"/>
        <end position="344"/>
    </location>
</feature>
<protein>
    <recommendedName>
        <fullName evidence="7">Tetratricopeptide repeat protein</fullName>
    </recommendedName>
</protein>
<dbReference type="PROSITE" id="PS50005">
    <property type="entry name" value="TPR"/>
    <property type="match status" value="6"/>
</dbReference>
<sequence length="483" mass="55971">MTNYSSSDFEQDNEFQKALAQYEEMKAGNRSIYFDADQLADFAEYYASLQQYDKAFEVIEYALSIHPGNTEVLVIKAHINIDLKNIQEAKVIAYSIPESYDRDVKMLKAELLILEEKLGEAEEILMELINQEENDNVDNLLDIAYLYTDSNLPQLALPWFEKAYKMNPENDEIRIGLVDSYRDCGMIDKGVALYNRLLDIDPYSAKYWYELGRLYFTTEDINKALDAYEFVLTINSANHSAILMMAHCYFKLENYEKSCEYYEKYATMVNNSSTAYFYIGFCQYNLKQYDKSIENLKSSLELSEGVSPEIVDTYTYLAFCYKEKGMFDDALLYIERAIKEDPNNAELYVHKGDILLNGDHKEEAAKAFNTAILMAPDDPRTNIDIGRIYCENKMYDIGLTYYKNVELNAPGFDDIYLSMAFAYGAMGNNEQFTDYLIKATKQDHDKVMDSLKLMPEKEQEELKQLIRDLKKAIDEDEGKAEFN</sequence>
<feature type="repeat" description="TPR" evidence="3">
    <location>
        <begin position="345"/>
        <end position="378"/>
    </location>
</feature>
<dbReference type="RefSeq" id="WP_353333174.1">
    <property type="nucleotide sequence ID" value="NZ_AP028055.1"/>
</dbReference>
<dbReference type="Pfam" id="PF13181">
    <property type="entry name" value="TPR_8"/>
    <property type="match status" value="1"/>
</dbReference>
<dbReference type="InterPro" id="IPR051012">
    <property type="entry name" value="CellSynth/LPSAsmb/PSIAsmb"/>
</dbReference>
<gene>
    <name evidence="5" type="ORF">BSYN_05980</name>
</gene>
<evidence type="ECO:0000256" key="3">
    <source>
        <dbReference type="PROSITE-ProRule" id="PRU00339"/>
    </source>
</evidence>